<feature type="compositionally biased region" description="Basic and acidic residues" evidence="5">
    <location>
        <begin position="300"/>
        <end position="320"/>
    </location>
</feature>
<keyword evidence="3" id="KW-0597">Phosphoprotein</keyword>
<evidence type="ECO:0000256" key="3">
    <source>
        <dbReference type="ARBA" id="ARBA00022553"/>
    </source>
</evidence>
<organism evidence="6 7">
    <name type="scientific">Strigamia maritima</name>
    <name type="common">European centipede</name>
    <name type="synonym">Geophilus maritimus</name>
    <dbReference type="NCBI Taxonomy" id="126957"/>
    <lineage>
        <taxon>Eukaryota</taxon>
        <taxon>Metazoa</taxon>
        <taxon>Ecdysozoa</taxon>
        <taxon>Arthropoda</taxon>
        <taxon>Myriapoda</taxon>
        <taxon>Chilopoda</taxon>
        <taxon>Pleurostigmophora</taxon>
        <taxon>Geophilomorpha</taxon>
        <taxon>Linotaeniidae</taxon>
        <taxon>Strigamia</taxon>
    </lineage>
</organism>
<dbReference type="eggNOG" id="KOG2172">
    <property type="taxonomic scope" value="Eukaryota"/>
</dbReference>
<protein>
    <recommendedName>
        <fullName evidence="8">Tubulin--tyrosine ligase-like protein 9</fullName>
    </recommendedName>
</protein>
<dbReference type="Pfam" id="PF04615">
    <property type="entry name" value="Utp14"/>
    <property type="match status" value="1"/>
</dbReference>
<dbReference type="SUPFAM" id="SSF56059">
    <property type="entry name" value="Glutathione synthetase ATP-binding domain-like"/>
    <property type="match status" value="1"/>
</dbReference>
<evidence type="ECO:0008006" key="8">
    <source>
        <dbReference type="Google" id="ProtNLM"/>
    </source>
</evidence>
<dbReference type="PROSITE" id="PS51221">
    <property type="entry name" value="TTL"/>
    <property type="match status" value="1"/>
</dbReference>
<accession>T1JCA3</accession>
<dbReference type="HOGENOM" id="CLU_283474_0_0_1"/>
<keyword evidence="7" id="KW-1185">Reference proteome</keyword>
<reference evidence="6" key="2">
    <citation type="submission" date="2015-02" db="UniProtKB">
        <authorList>
            <consortium name="EnsemblMetazoa"/>
        </authorList>
    </citation>
    <scope>IDENTIFICATION</scope>
</reference>
<keyword evidence="4" id="KW-0539">Nucleus</keyword>
<dbReference type="PhylomeDB" id="T1JCA3"/>
<dbReference type="EnsemblMetazoa" id="SMAR011413-RA">
    <property type="protein sequence ID" value="SMAR011413-PA"/>
    <property type="gene ID" value="SMAR011413"/>
</dbReference>
<dbReference type="GO" id="GO:0006364">
    <property type="term" value="P:rRNA processing"/>
    <property type="evidence" value="ECO:0007669"/>
    <property type="project" value="InterPro"/>
</dbReference>
<dbReference type="STRING" id="126957.T1JCA3"/>
<evidence type="ECO:0000256" key="1">
    <source>
        <dbReference type="ARBA" id="ARBA00004604"/>
    </source>
</evidence>
<dbReference type="InterPro" id="IPR006709">
    <property type="entry name" value="SSU_processome_Utp14"/>
</dbReference>
<evidence type="ECO:0000256" key="2">
    <source>
        <dbReference type="ARBA" id="ARBA00007774"/>
    </source>
</evidence>
<evidence type="ECO:0000313" key="6">
    <source>
        <dbReference type="EnsemblMetazoa" id="SMAR011413-PA"/>
    </source>
</evidence>
<reference evidence="7" key="1">
    <citation type="submission" date="2011-05" db="EMBL/GenBank/DDBJ databases">
        <authorList>
            <person name="Richards S.R."/>
            <person name="Qu J."/>
            <person name="Jiang H."/>
            <person name="Jhangiani S.N."/>
            <person name="Agravi P."/>
            <person name="Goodspeed R."/>
            <person name="Gross S."/>
            <person name="Mandapat C."/>
            <person name="Jackson L."/>
            <person name="Mathew T."/>
            <person name="Pu L."/>
            <person name="Thornton R."/>
            <person name="Saada N."/>
            <person name="Wilczek-Boney K.B."/>
            <person name="Lee S."/>
            <person name="Kovar C."/>
            <person name="Wu Y."/>
            <person name="Scherer S.E."/>
            <person name="Worley K.C."/>
            <person name="Muzny D.M."/>
            <person name="Gibbs R."/>
        </authorList>
    </citation>
    <scope>NUCLEOTIDE SEQUENCE</scope>
    <source>
        <strain evidence="7">Brora</strain>
    </source>
</reference>
<dbReference type="InterPro" id="IPR004344">
    <property type="entry name" value="TTL/TTLL_fam"/>
</dbReference>
<dbReference type="Proteomes" id="UP000014500">
    <property type="component" value="Unassembled WGS sequence"/>
</dbReference>
<feature type="region of interest" description="Disordered" evidence="5">
    <location>
        <begin position="285"/>
        <end position="379"/>
    </location>
</feature>
<feature type="compositionally biased region" description="Acidic residues" evidence="5">
    <location>
        <begin position="355"/>
        <end position="366"/>
    </location>
</feature>
<evidence type="ECO:0000256" key="4">
    <source>
        <dbReference type="ARBA" id="ARBA00023242"/>
    </source>
</evidence>
<comment type="subcellular location">
    <subcellularLocation>
        <location evidence="1">Nucleus</location>
        <location evidence="1">Nucleolus</location>
    </subcellularLocation>
</comment>
<evidence type="ECO:0000313" key="7">
    <source>
        <dbReference type="Proteomes" id="UP000014500"/>
    </source>
</evidence>
<dbReference type="Gene3D" id="3.30.470.20">
    <property type="entry name" value="ATP-grasp fold, B domain"/>
    <property type="match status" value="1"/>
</dbReference>
<evidence type="ECO:0000256" key="5">
    <source>
        <dbReference type="SAM" id="MobiDB-lite"/>
    </source>
</evidence>
<proteinExistence type="inferred from homology"/>
<dbReference type="PANTHER" id="PTHR14150">
    <property type="entry name" value="U3 SMALL NUCLEOLAR RNA-ASSOCIATED PROTEIN 14"/>
    <property type="match status" value="1"/>
</dbReference>
<dbReference type="PANTHER" id="PTHR14150:SF12">
    <property type="entry name" value="U3 SMALL NUCLEOLAR RNA-ASSOCIATED PROTEIN 14 HOMOLOG A"/>
    <property type="match status" value="1"/>
</dbReference>
<dbReference type="GO" id="GO:0032040">
    <property type="term" value="C:small-subunit processome"/>
    <property type="evidence" value="ECO:0007669"/>
    <property type="project" value="InterPro"/>
</dbReference>
<name>T1JCA3_STRMM</name>
<sequence>MATQKSKKMKQRVEPVNLAVGTDFSVVNTANRVHIRELVSSLKDQKAHADLKKEAKFGRKPNNDILPVPLAKSEEQKIKRSLIYQHVSEEVSKWENIVHHNRLAEHINYPLESPDLRMLTAMETTGKFTPKTSLELQIATILHGSKNVLSDSSMLTEAEEEALKAMDLEEAMQRRQEVIKMRALQSYMEAKAHRKKKIKSKQYHRLLKKDRVNKERKEYEQLMQTDPNAATEKMDKLGKDRIIERMTLKHRGTGKWAKQLQTRAKYDKDARISLGEQLQINRQLVQKVRNDEGDSEKEEEEMKRDLLDDKKELHFDDEKSPWLAPAKANESEEDAEELTSAIDGHKNRKRKFEKEEEEEEEEEEDGEPKKVKGNVKKRKNTIERLGEKEIVKKTKNKITKTKVAEDLVEEEVKVRPRTDTNIETDFDKIESDVRYHVFSSDAPEKILKGGDDDMDDIEDDDEEHRMTLAEAFADDDVTSSFREQKDAAIKKDQPDAIDLFLPGWGHWGGAGVKENEKLKKKFTISVPKLKRKDDKLGNVILKEDKDKKLAKLQVSAVPFPFGNSYYFEKSMQVPLGKDWNTETGFRKLITPKVCIERGWIAYDEDIHGRNQWNLWWKASRWPPGTNASRFIPGQYINHIPHGGRITRKDTLARQLRCMSRVYGNVYSFSPLAFVLPHEFLKFINEYNKFKDTANNFWICKPTDQSGGQGILIFNNINDLMYSSSVVVQKYISHPFLISGYKFDLRLYVFVPSYHPLVIYIHRAGLVRFGTEKYTLNALQNKYIHLTNTSINKYSPGFDDGKGCVGPGCKWSFHQLRQLFRQMKICDWFLWQRISSIITLTLLCQVREATQMDNTFELYGFDVLVDSDLRPWLLEVNRNPSLNQDSEVDVDVKKEMLHDLMDLLGLEQCHLSKSLTIHPLTRYPCPRRAESTWLLTSNKVKKVLSENEIHKPQRKLQDIRLDERSIESDHSSSDEHCGPEYFGNLVIKSNKNKKSFSKLEQPSQIFPIHSLIRMNRQPPAKVGQFVRTFPVRPYGHSSPQEVSIRPTVVEVQSLIRSMENVAKTFDKTKQKDVIQTDDECCQALRAVLGEEIEVWVPSLD</sequence>
<comment type="similarity">
    <text evidence="2">Belongs to the UTP14 family.</text>
</comment>
<dbReference type="Pfam" id="PF03133">
    <property type="entry name" value="TTL"/>
    <property type="match status" value="1"/>
</dbReference>
<dbReference type="AlphaFoldDB" id="T1JCA3"/>
<dbReference type="EMBL" id="JH432064">
    <property type="status" value="NOT_ANNOTATED_CDS"/>
    <property type="molecule type" value="Genomic_DNA"/>
</dbReference>
<dbReference type="eggNOG" id="KOG2157">
    <property type="taxonomic scope" value="Eukaryota"/>
</dbReference>